<dbReference type="AlphaFoldDB" id="R7QI66"/>
<evidence type="ECO:0000313" key="1">
    <source>
        <dbReference type="EMBL" id="CDF37448.1"/>
    </source>
</evidence>
<protein>
    <submittedName>
        <fullName evidence="1">Uncharacterized protein</fullName>
    </submittedName>
</protein>
<evidence type="ECO:0000313" key="2">
    <source>
        <dbReference type="Proteomes" id="UP000012073"/>
    </source>
</evidence>
<dbReference type="Gramene" id="CDF37448">
    <property type="protein sequence ID" value="CDF37448"/>
    <property type="gene ID" value="CHC_T00005662001"/>
</dbReference>
<proteinExistence type="predicted"/>
<organism evidence="1 2">
    <name type="scientific">Chondrus crispus</name>
    <name type="common">Carrageen Irish moss</name>
    <name type="synonym">Polymorpha crispa</name>
    <dbReference type="NCBI Taxonomy" id="2769"/>
    <lineage>
        <taxon>Eukaryota</taxon>
        <taxon>Rhodophyta</taxon>
        <taxon>Florideophyceae</taxon>
        <taxon>Rhodymeniophycidae</taxon>
        <taxon>Gigartinales</taxon>
        <taxon>Gigartinaceae</taxon>
        <taxon>Chondrus</taxon>
    </lineage>
</organism>
<sequence length="69" mass="7636">MMLAISRLRCPSCRSAALSPNYILCTALRSNTIFGSTLILNISPRVVALRDRQARRGSRAPVPTWQPLP</sequence>
<name>R7QI66_CHOCR</name>
<keyword evidence="2" id="KW-1185">Reference proteome</keyword>
<reference evidence="2" key="1">
    <citation type="journal article" date="2013" name="Proc. Natl. Acad. Sci. U.S.A.">
        <title>Genome structure and metabolic features in the red seaweed Chondrus crispus shed light on evolution of the Archaeplastida.</title>
        <authorList>
            <person name="Collen J."/>
            <person name="Porcel B."/>
            <person name="Carre W."/>
            <person name="Ball S.G."/>
            <person name="Chaparro C."/>
            <person name="Tonon T."/>
            <person name="Barbeyron T."/>
            <person name="Michel G."/>
            <person name="Noel B."/>
            <person name="Valentin K."/>
            <person name="Elias M."/>
            <person name="Artiguenave F."/>
            <person name="Arun A."/>
            <person name="Aury J.M."/>
            <person name="Barbosa-Neto J.F."/>
            <person name="Bothwell J.H."/>
            <person name="Bouget F.Y."/>
            <person name="Brillet L."/>
            <person name="Cabello-Hurtado F."/>
            <person name="Capella-Gutierrez S."/>
            <person name="Charrier B."/>
            <person name="Cladiere L."/>
            <person name="Cock J.M."/>
            <person name="Coelho S.M."/>
            <person name="Colleoni C."/>
            <person name="Czjzek M."/>
            <person name="Da Silva C."/>
            <person name="Delage L."/>
            <person name="Denoeud F."/>
            <person name="Deschamps P."/>
            <person name="Dittami S.M."/>
            <person name="Gabaldon T."/>
            <person name="Gachon C.M."/>
            <person name="Groisillier A."/>
            <person name="Herve C."/>
            <person name="Jabbari K."/>
            <person name="Katinka M."/>
            <person name="Kloareg B."/>
            <person name="Kowalczyk N."/>
            <person name="Labadie K."/>
            <person name="Leblanc C."/>
            <person name="Lopez P.J."/>
            <person name="McLachlan D.H."/>
            <person name="Meslet-Cladiere L."/>
            <person name="Moustafa A."/>
            <person name="Nehr Z."/>
            <person name="Nyvall Collen P."/>
            <person name="Panaud O."/>
            <person name="Partensky F."/>
            <person name="Poulain J."/>
            <person name="Rensing S.A."/>
            <person name="Rousvoal S."/>
            <person name="Samson G."/>
            <person name="Symeonidi A."/>
            <person name="Weissenbach J."/>
            <person name="Zambounis A."/>
            <person name="Wincker P."/>
            <person name="Boyen C."/>
        </authorList>
    </citation>
    <scope>NUCLEOTIDE SEQUENCE [LARGE SCALE GENOMIC DNA]</scope>
    <source>
        <strain evidence="2">cv. Stackhouse</strain>
    </source>
</reference>
<dbReference type="KEGG" id="ccp:CHC_T00005662001"/>
<dbReference type="RefSeq" id="XP_005717267.1">
    <property type="nucleotide sequence ID" value="XM_005717210.1"/>
</dbReference>
<accession>R7QI66</accession>
<dbReference type="Proteomes" id="UP000012073">
    <property type="component" value="Unassembled WGS sequence"/>
</dbReference>
<dbReference type="GeneID" id="17325000"/>
<dbReference type="EMBL" id="HG001841">
    <property type="protein sequence ID" value="CDF37448.1"/>
    <property type="molecule type" value="Genomic_DNA"/>
</dbReference>
<gene>
    <name evidence="1" type="ORF">CHC_T00005662001</name>
</gene>